<evidence type="ECO:0008006" key="3">
    <source>
        <dbReference type="Google" id="ProtNLM"/>
    </source>
</evidence>
<gene>
    <name evidence="1" type="ORF">FHS72_000581</name>
</gene>
<organism evidence="1 2">
    <name type="scientific">Yoonia ponticola</name>
    <dbReference type="NCBI Taxonomy" id="1524255"/>
    <lineage>
        <taxon>Bacteria</taxon>
        <taxon>Pseudomonadati</taxon>
        <taxon>Pseudomonadota</taxon>
        <taxon>Alphaproteobacteria</taxon>
        <taxon>Rhodobacterales</taxon>
        <taxon>Paracoccaceae</taxon>
        <taxon>Yoonia</taxon>
    </lineage>
</organism>
<sequence length="185" mass="20903">MADPAFFVEGHMEQRFITQVCKGQPVRRIGCNGDQVSMAGMAKHLAPLLRLLENRYPRVVFFDRERRDESCVELAEQLLVELEKYEVSVENLVIGVADRTIENWILADSGLPETVDCLSAGTSNIEGQFGKSLMRNAMNASSGYKETTTGLMLLKSMRPSVARINSESLSHFLDQLDFPCWWLDR</sequence>
<name>A0A7W9BIQ3_9RHOB</name>
<reference evidence="1 2" key="1">
    <citation type="submission" date="2020-08" db="EMBL/GenBank/DDBJ databases">
        <title>Genomic Encyclopedia of Type Strains, Phase IV (KMG-IV): sequencing the most valuable type-strain genomes for metagenomic binning, comparative biology and taxonomic classification.</title>
        <authorList>
            <person name="Goeker M."/>
        </authorList>
    </citation>
    <scope>NUCLEOTIDE SEQUENCE [LARGE SCALE GENOMIC DNA]</scope>
    <source>
        <strain evidence="1 2">DSM 101064</strain>
    </source>
</reference>
<keyword evidence="2" id="KW-1185">Reference proteome</keyword>
<dbReference type="RefSeq" id="WP_183525223.1">
    <property type="nucleotide sequence ID" value="NZ_JACIJM010000001.1"/>
</dbReference>
<accession>A0A7W9BIQ3</accession>
<evidence type="ECO:0000313" key="1">
    <source>
        <dbReference type="EMBL" id="MBB5720977.1"/>
    </source>
</evidence>
<dbReference type="Proteomes" id="UP000535415">
    <property type="component" value="Unassembled WGS sequence"/>
</dbReference>
<proteinExistence type="predicted"/>
<comment type="caution">
    <text evidence="1">The sequence shown here is derived from an EMBL/GenBank/DDBJ whole genome shotgun (WGS) entry which is preliminary data.</text>
</comment>
<dbReference type="AlphaFoldDB" id="A0A7W9BIQ3"/>
<evidence type="ECO:0000313" key="2">
    <source>
        <dbReference type="Proteomes" id="UP000535415"/>
    </source>
</evidence>
<dbReference type="EMBL" id="JACIJM010000001">
    <property type="protein sequence ID" value="MBB5720977.1"/>
    <property type="molecule type" value="Genomic_DNA"/>
</dbReference>
<protein>
    <recommendedName>
        <fullName evidence="3">DUF4276 family protein</fullName>
    </recommendedName>
</protein>